<dbReference type="NCBIfam" id="TIGR00976">
    <property type="entry name" value="CocE_NonD"/>
    <property type="match status" value="1"/>
</dbReference>
<dbReference type="SUPFAM" id="SSF53474">
    <property type="entry name" value="alpha/beta-Hydrolases"/>
    <property type="match status" value="1"/>
</dbReference>
<dbReference type="InterPro" id="IPR005674">
    <property type="entry name" value="CocE/Ser_esterase"/>
</dbReference>
<dbReference type="KEGG" id="sshi:J5U23_01792"/>
<feature type="region of interest" description="Disordered" evidence="2">
    <location>
        <begin position="532"/>
        <end position="554"/>
    </location>
</feature>
<dbReference type="Gene3D" id="3.40.50.1820">
    <property type="entry name" value="alpha/beta hydrolase"/>
    <property type="match status" value="2"/>
</dbReference>
<keyword evidence="1" id="KW-0378">Hydrolase</keyword>
<accession>A0A8F5BP68</accession>
<dbReference type="SUPFAM" id="SSF49785">
    <property type="entry name" value="Galactose-binding domain-like"/>
    <property type="match status" value="1"/>
</dbReference>
<name>A0A8F5BP68_SACSH</name>
<dbReference type="InterPro" id="IPR008979">
    <property type="entry name" value="Galactose-bd-like_sf"/>
</dbReference>
<protein>
    <recommendedName>
        <fullName evidence="3">Xaa-Pro dipeptidyl-peptidase C-terminal domain-containing protein</fullName>
    </recommendedName>
</protein>
<gene>
    <name evidence="4" type="ORF">J5U23_01792</name>
</gene>
<dbReference type="PANTHER" id="PTHR43056:SF10">
    <property type="entry name" value="COCE_NOND FAMILY, PUTATIVE (AFU_ORTHOLOGUE AFUA_7G00600)-RELATED"/>
    <property type="match status" value="1"/>
</dbReference>
<dbReference type="InterPro" id="IPR029058">
    <property type="entry name" value="AB_hydrolase_fold"/>
</dbReference>
<feature type="domain" description="Xaa-Pro dipeptidyl-peptidase C-terminal" evidence="3">
    <location>
        <begin position="344"/>
        <end position="571"/>
    </location>
</feature>
<dbReference type="Proteomes" id="UP000694018">
    <property type="component" value="Chromosome"/>
</dbReference>
<dbReference type="SMART" id="SM00939">
    <property type="entry name" value="PepX_C"/>
    <property type="match status" value="1"/>
</dbReference>
<dbReference type="Pfam" id="PF08530">
    <property type="entry name" value="PepX_C"/>
    <property type="match status" value="1"/>
</dbReference>
<evidence type="ECO:0000256" key="2">
    <source>
        <dbReference type="SAM" id="MobiDB-lite"/>
    </source>
</evidence>
<reference evidence="4" key="1">
    <citation type="journal article" date="2021" name="Environ. Microbiol.">
        <title>New insights into the diversity and evolution of the archaeal mobilome from three complete genomes of Saccharolobus shibatae.</title>
        <authorList>
            <person name="Medvedeva S."/>
            <person name="Brandt D."/>
            <person name="Cvirkaite-Krupovic V."/>
            <person name="Liu Y."/>
            <person name="Severinov K."/>
            <person name="Ishino S."/>
            <person name="Ishino Y."/>
            <person name="Prangishvili D."/>
            <person name="Kalinowski J."/>
            <person name="Krupovic M."/>
        </authorList>
    </citation>
    <scope>NUCLEOTIDE SEQUENCE</scope>
    <source>
        <strain evidence="4">B12</strain>
    </source>
</reference>
<dbReference type="InterPro" id="IPR000383">
    <property type="entry name" value="Xaa-Pro-like_dom"/>
</dbReference>
<dbReference type="InterPro" id="IPR050585">
    <property type="entry name" value="Xaa-Pro_dipeptidyl-ppase/CocE"/>
</dbReference>
<evidence type="ECO:0000256" key="1">
    <source>
        <dbReference type="ARBA" id="ARBA00022801"/>
    </source>
</evidence>
<dbReference type="PANTHER" id="PTHR43056">
    <property type="entry name" value="PEPTIDASE S9 PROLYL OLIGOPEPTIDASE"/>
    <property type="match status" value="1"/>
</dbReference>
<dbReference type="Gene3D" id="2.60.120.260">
    <property type="entry name" value="Galactose-binding domain-like"/>
    <property type="match status" value="1"/>
</dbReference>
<dbReference type="AlphaFoldDB" id="A0A8F5BP68"/>
<evidence type="ECO:0000259" key="3">
    <source>
        <dbReference type="SMART" id="SM00939"/>
    </source>
</evidence>
<evidence type="ECO:0000313" key="5">
    <source>
        <dbReference type="Proteomes" id="UP000694018"/>
    </source>
</evidence>
<organism evidence="4 5">
    <name type="scientific">Saccharolobus shibatae (strain ATCC 51178 / DSM 5389 / JCM 8931 / NBRC 15437 / B12)</name>
    <name type="common">Sulfolobus shibatae</name>
    <dbReference type="NCBI Taxonomy" id="523848"/>
    <lineage>
        <taxon>Archaea</taxon>
        <taxon>Thermoproteota</taxon>
        <taxon>Thermoprotei</taxon>
        <taxon>Sulfolobales</taxon>
        <taxon>Sulfolobaceae</taxon>
        <taxon>Saccharolobus</taxon>
    </lineage>
</organism>
<sequence length="587" mass="68222">MLIVTEKFIIHVLISFIRLINMFTKKWKTSERIYDVIRERSVKIKVSDGISLDCDIFRPNTEGKFPVILSAHPYDKYGQTEPIQVGGYSNVEKAIEERRRGTLEAGDPNFFVRRGYVHVILNVRGTGDSEGYYEFLGPREVQDIYEVIERLAEFPWSNGNIGTFGVSYFAMIALAVAAKNPPHLKCIFAPWGSTDPYRDMFYQGGILAGKYVVDFAKFLQESNTRVNKEFSRDELEKIDALLKDPDITALPELREALLNPEKDLNPFIVKILIHQLYDDFWRERTVDLEKIRIPSYLGGDWANYGFHLPAAFRAWDKIRAPKKLTIGPPYFLDRPVYQLQYEALRWFDYWLKGIDTGINEEKPIKIFVMGSNKWRESEEWPLPETKWVPFYLHERGILSEHEFWDNESSDSYFDSPWARGYAKYVTPKFVEETEIVGPPILELFLSTTDNEVLLSIRLLEIDEKGNERVLTGAWLRGSQKQIDEKQSTPWSFYYKHENREQLEPNKIYKFKIEIVPTANLFRPGNRLGLLISSSDPPSSPYEAGPTSRHIKRQRPSRITLYHDKDHPSALWVPIISGNIIGTYLSMF</sequence>
<dbReference type="Pfam" id="PF02129">
    <property type="entry name" value="Peptidase_S15"/>
    <property type="match status" value="1"/>
</dbReference>
<dbReference type="InterPro" id="IPR013736">
    <property type="entry name" value="Xaa-Pro_dipept_C"/>
</dbReference>
<proteinExistence type="predicted"/>
<evidence type="ECO:0000313" key="4">
    <source>
        <dbReference type="EMBL" id="QXJ28923.1"/>
    </source>
</evidence>
<dbReference type="GO" id="GO:0008239">
    <property type="term" value="F:dipeptidyl-peptidase activity"/>
    <property type="evidence" value="ECO:0007669"/>
    <property type="project" value="InterPro"/>
</dbReference>
<dbReference type="EMBL" id="CP077717">
    <property type="protein sequence ID" value="QXJ28923.1"/>
    <property type="molecule type" value="Genomic_DNA"/>
</dbReference>